<dbReference type="AlphaFoldDB" id="A0A512AHQ9"/>
<evidence type="ECO:0000313" key="2">
    <source>
        <dbReference type="EMBL" id="GEN99235.1"/>
    </source>
</evidence>
<dbReference type="InterPro" id="IPR004360">
    <property type="entry name" value="Glyas_Fos-R_dOase_dom"/>
</dbReference>
<dbReference type="Gene3D" id="3.10.180.10">
    <property type="entry name" value="2,3-Dihydroxybiphenyl 1,2-Dioxygenase, domain 1"/>
    <property type="match status" value="1"/>
</dbReference>
<dbReference type="EMBL" id="BJYR01000007">
    <property type="protein sequence ID" value="GEN99235.1"/>
    <property type="molecule type" value="Genomic_DNA"/>
</dbReference>
<name>A0A512AHQ9_9SPHN</name>
<reference evidence="2 3" key="1">
    <citation type="submission" date="2019-07" db="EMBL/GenBank/DDBJ databases">
        <title>Whole genome shotgun sequence of Novosphingobium sediminis NBRC 106119.</title>
        <authorList>
            <person name="Hosoyama A."/>
            <person name="Uohara A."/>
            <person name="Ohji S."/>
            <person name="Ichikawa N."/>
        </authorList>
    </citation>
    <scope>NUCLEOTIDE SEQUENCE [LARGE SCALE GENOMIC DNA]</scope>
    <source>
        <strain evidence="2 3">NBRC 106119</strain>
    </source>
</reference>
<dbReference type="InterPro" id="IPR037523">
    <property type="entry name" value="VOC_core"/>
</dbReference>
<dbReference type="SUPFAM" id="SSF54593">
    <property type="entry name" value="Glyoxalase/Bleomycin resistance protein/Dihydroxybiphenyl dioxygenase"/>
    <property type="match status" value="1"/>
</dbReference>
<comment type="caution">
    <text evidence="2">The sequence shown here is derived from an EMBL/GenBank/DDBJ whole genome shotgun (WGS) entry which is preliminary data.</text>
</comment>
<sequence>MFTHTVLGTNDVEKSRAFYTAVMGALGHQAVPLPNGTLFPSAAGALMIRTPLNGEAHTWSNGFTQGFSAKTFAEVDAFHAAGLANGGTCEGAPGVRENAPGKQYGAYLRDTDGNKICAFAPNPNA</sequence>
<protein>
    <recommendedName>
        <fullName evidence="1">VOC domain-containing protein</fullName>
    </recommendedName>
</protein>
<dbReference type="Pfam" id="PF00903">
    <property type="entry name" value="Glyoxalase"/>
    <property type="match status" value="1"/>
</dbReference>
<dbReference type="CDD" id="cd07262">
    <property type="entry name" value="VOC_like"/>
    <property type="match status" value="1"/>
</dbReference>
<proteinExistence type="predicted"/>
<dbReference type="Proteomes" id="UP000321464">
    <property type="component" value="Unassembled WGS sequence"/>
</dbReference>
<dbReference type="RefSeq" id="WP_147158589.1">
    <property type="nucleotide sequence ID" value="NZ_BJYR01000007.1"/>
</dbReference>
<gene>
    <name evidence="2" type="ORF">NSE01_10680</name>
</gene>
<evidence type="ECO:0000313" key="3">
    <source>
        <dbReference type="Proteomes" id="UP000321464"/>
    </source>
</evidence>
<accession>A0A512AHQ9</accession>
<dbReference type="PANTHER" id="PTHR35006">
    <property type="entry name" value="GLYOXALASE FAMILY PROTEIN (AFU_ORTHOLOGUE AFUA_5G14830)"/>
    <property type="match status" value="1"/>
</dbReference>
<keyword evidence="3" id="KW-1185">Reference proteome</keyword>
<dbReference type="PROSITE" id="PS51819">
    <property type="entry name" value="VOC"/>
    <property type="match status" value="1"/>
</dbReference>
<evidence type="ECO:0000259" key="1">
    <source>
        <dbReference type="PROSITE" id="PS51819"/>
    </source>
</evidence>
<dbReference type="InterPro" id="IPR029068">
    <property type="entry name" value="Glyas_Bleomycin-R_OHBP_Dase"/>
</dbReference>
<organism evidence="2 3">
    <name type="scientific">Novosphingobium sediminis</name>
    <dbReference type="NCBI Taxonomy" id="707214"/>
    <lineage>
        <taxon>Bacteria</taxon>
        <taxon>Pseudomonadati</taxon>
        <taxon>Pseudomonadota</taxon>
        <taxon>Alphaproteobacteria</taxon>
        <taxon>Sphingomonadales</taxon>
        <taxon>Sphingomonadaceae</taxon>
        <taxon>Novosphingobium</taxon>
    </lineage>
</organism>
<dbReference type="PANTHER" id="PTHR35006:SF1">
    <property type="entry name" value="BLL2941 PROTEIN"/>
    <property type="match status" value="1"/>
</dbReference>
<feature type="domain" description="VOC" evidence="1">
    <location>
        <begin position="1"/>
        <end position="121"/>
    </location>
</feature>
<dbReference type="OrthoDB" id="9807407at2"/>